<dbReference type="EMBL" id="QRDP01000004">
    <property type="protein sequence ID" value="RED16205.1"/>
    <property type="molecule type" value="Genomic_DNA"/>
</dbReference>
<reference evidence="2 3" key="1">
    <citation type="submission" date="2018-07" db="EMBL/GenBank/DDBJ databases">
        <title>Genomic Encyclopedia of Type Strains, Phase IV (KMG-IV): sequencing the most valuable type-strain genomes for metagenomic binning, comparative biology and taxonomic classification.</title>
        <authorList>
            <person name="Goeker M."/>
        </authorList>
    </citation>
    <scope>NUCLEOTIDE SEQUENCE [LARGE SCALE GENOMIC DNA]</scope>
    <source>
        <strain evidence="2 3">DSM 26725</strain>
    </source>
</reference>
<dbReference type="OrthoDB" id="9816009at2"/>
<evidence type="ECO:0000313" key="2">
    <source>
        <dbReference type="EMBL" id="RED16205.1"/>
    </source>
</evidence>
<name>A0A3D9FED8_9SPHN</name>
<feature type="compositionally biased region" description="Polar residues" evidence="1">
    <location>
        <begin position="1"/>
        <end position="16"/>
    </location>
</feature>
<dbReference type="RefSeq" id="WP_116235639.1">
    <property type="nucleotide sequence ID" value="NZ_QRDP01000004.1"/>
</dbReference>
<evidence type="ECO:0008006" key="4">
    <source>
        <dbReference type="Google" id="ProtNLM"/>
    </source>
</evidence>
<feature type="region of interest" description="Disordered" evidence="1">
    <location>
        <begin position="1"/>
        <end position="29"/>
    </location>
</feature>
<gene>
    <name evidence="2" type="ORF">DFR46_1222</name>
</gene>
<sequence length="140" mass="14786">MLTACNPNVEQNSGSGTAPMDRGGGDSSNELVQPVVVGQFGPRFDACQATGVVRGVSGELPVRAAPFDQARQRDTLANGELVFVCNRSHDQSWLAIIYTGNGDISDACGVSVPVASRREYDGPCLSGWVSSAFIQLRAVR</sequence>
<evidence type="ECO:0000313" key="3">
    <source>
        <dbReference type="Proteomes" id="UP000256310"/>
    </source>
</evidence>
<keyword evidence="3" id="KW-1185">Reference proteome</keyword>
<accession>A0A3D9FED8</accession>
<dbReference type="Proteomes" id="UP000256310">
    <property type="component" value="Unassembled WGS sequence"/>
</dbReference>
<proteinExistence type="predicted"/>
<organism evidence="2 3">
    <name type="scientific">Parasphingopyxis lamellibrachiae</name>
    <dbReference type="NCBI Taxonomy" id="680125"/>
    <lineage>
        <taxon>Bacteria</taxon>
        <taxon>Pseudomonadati</taxon>
        <taxon>Pseudomonadota</taxon>
        <taxon>Alphaproteobacteria</taxon>
        <taxon>Sphingomonadales</taxon>
        <taxon>Sphingomonadaceae</taxon>
        <taxon>Parasphingopyxis</taxon>
    </lineage>
</organism>
<comment type="caution">
    <text evidence="2">The sequence shown here is derived from an EMBL/GenBank/DDBJ whole genome shotgun (WGS) entry which is preliminary data.</text>
</comment>
<protein>
    <recommendedName>
        <fullName evidence="4">Integron</fullName>
    </recommendedName>
</protein>
<dbReference type="AlphaFoldDB" id="A0A3D9FED8"/>
<evidence type="ECO:0000256" key="1">
    <source>
        <dbReference type="SAM" id="MobiDB-lite"/>
    </source>
</evidence>